<dbReference type="RefSeq" id="WP_067655484.1">
    <property type="nucleotide sequence ID" value="NZ_FQXG01000003.1"/>
</dbReference>
<sequence>MNQTGLPFTVVANRPMLFLGQGGRSHYLRFGLSRRQLSDGRRVTQLHLGRKLAVFAMGAAKQAKACKRVLDVEMGRQFMLGPFFCEAKLACNPSERCWANRLMDGSRLSRLFALEKISEPEVGVDQVVQAVYLGPLSLHWVAFDTWKDWLASVRRKERL</sequence>
<reference evidence="2" key="1">
    <citation type="submission" date="2016-11" db="EMBL/GenBank/DDBJ databases">
        <authorList>
            <person name="Varghese N."/>
            <person name="Submissions S."/>
        </authorList>
    </citation>
    <scope>NUCLEOTIDE SEQUENCE [LARGE SCALE GENOMIC DNA]</scope>
    <source>
        <strain evidence="2">DSM 16917</strain>
    </source>
</reference>
<dbReference type="AlphaFoldDB" id="A0A1M5U8I3"/>
<keyword evidence="2" id="KW-1185">Reference proteome</keyword>
<evidence type="ECO:0000313" key="1">
    <source>
        <dbReference type="EMBL" id="SHH59259.1"/>
    </source>
</evidence>
<dbReference type="EMBL" id="FQXG01000003">
    <property type="protein sequence ID" value="SHH59259.1"/>
    <property type="molecule type" value="Genomic_DNA"/>
</dbReference>
<accession>A0A1M5U8I3</accession>
<proteinExistence type="predicted"/>
<protein>
    <submittedName>
        <fullName evidence="1">Uncharacterized protein</fullName>
    </submittedName>
</protein>
<name>A0A1M5U8I3_9GAMM</name>
<dbReference type="STRING" id="299255.SAMN02745129_2452"/>
<gene>
    <name evidence="1" type="ORF">SAMN02745129_2452</name>
</gene>
<dbReference type="Proteomes" id="UP000184268">
    <property type="component" value="Unassembled WGS sequence"/>
</dbReference>
<organism evidence="1 2">
    <name type="scientific">Ferrimonas marina</name>
    <dbReference type="NCBI Taxonomy" id="299255"/>
    <lineage>
        <taxon>Bacteria</taxon>
        <taxon>Pseudomonadati</taxon>
        <taxon>Pseudomonadota</taxon>
        <taxon>Gammaproteobacteria</taxon>
        <taxon>Alteromonadales</taxon>
        <taxon>Ferrimonadaceae</taxon>
        <taxon>Ferrimonas</taxon>
    </lineage>
</organism>
<evidence type="ECO:0000313" key="2">
    <source>
        <dbReference type="Proteomes" id="UP000184268"/>
    </source>
</evidence>